<reference evidence="6" key="3">
    <citation type="submission" date="2025-08" db="UniProtKB">
        <authorList>
            <consortium name="Ensembl"/>
        </authorList>
    </citation>
    <scope>IDENTIFICATION</scope>
</reference>
<keyword evidence="2" id="KW-1064">Adaptive immunity</keyword>
<dbReference type="GO" id="GO:0005576">
    <property type="term" value="C:extracellular region"/>
    <property type="evidence" value="ECO:0007669"/>
    <property type="project" value="UniProtKB-ARBA"/>
</dbReference>
<evidence type="ECO:0000259" key="5">
    <source>
        <dbReference type="PROSITE" id="PS50835"/>
    </source>
</evidence>
<evidence type="ECO:0000256" key="2">
    <source>
        <dbReference type="ARBA" id="ARBA00023130"/>
    </source>
</evidence>
<proteinExistence type="predicted"/>
<dbReference type="GO" id="GO:0002250">
    <property type="term" value="P:adaptive immune response"/>
    <property type="evidence" value="ECO:0007669"/>
    <property type="project" value="UniProtKB-KW"/>
</dbReference>
<dbReference type="InterPro" id="IPR003599">
    <property type="entry name" value="Ig_sub"/>
</dbReference>
<reference evidence="7" key="1">
    <citation type="submission" date="2011-10" db="EMBL/GenBank/DDBJ databases">
        <authorList>
            <consortium name="Soft-shell Turtle Genome Consortium"/>
        </authorList>
    </citation>
    <scope>NUCLEOTIDE SEQUENCE [LARGE SCALE GENOMIC DNA]</scope>
    <source>
        <strain evidence="7">Daiwa-1</strain>
    </source>
</reference>
<dbReference type="Pfam" id="PF07686">
    <property type="entry name" value="V-set"/>
    <property type="match status" value="2"/>
</dbReference>
<evidence type="ECO:0000256" key="1">
    <source>
        <dbReference type="ARBA" id="ARBA00022859"/>
    </source>
</evidence>
<feature type="region of interest" description="Disordered" evidence="4">
    <location>
        <begin position="107"/>
        <end position="134"/>
    </location>
</feature>
<dbReference type="AlphaFoldDB" id="K7FP31"/>
<evidence type="ECO:0000256" key="4">
    <source>
        <dbReference type="SAM" id="MobiDB-lite"/>
    </source>
</evidence>
<dbReference type="GO" id="GO:0019814">
    <property type="term" value="C:immunoglobulin complex"/>
    <property type="evidence" value="ECO:0007669"/>
    <property type="project" value="UniProtKB-KW"/>
</dbReference>
<dbReference type="SMART" id="SM00408">
    <property type="entry name" value="IGc2"/>
    <property type="match status" value="2"/>
</dbReference>
<dbReference type="PANTHER" id="PTHR23266">
    <property type="entry name" value="IMMUNOGLOBULIN HEAVY CHAIN"/>
    <property type="match status" value="1"/>
</dbReference>
<sequence>QVQLVESGGDVTKAGDSLRLSCNASGFDFSSYYMDWYRQAPGQRPEWVAQIRPDATREWYSKAVKGRFTISRDNPNSLLYLQLSRLTPEDTARYHCARRTYTHSERTQLPPYKNLSKTGAASPGPQGGDRVEQSAAWGLSTARSDVLLDQGSQDLAVREGEEVTFPCSMKGGRMSSYWMYWYRKGQSGPLTWIYREGGDYGEGFRGRFEGTDDSSNNRFPLRIRTAELRDRAIYLCAASHTVPQLCCEAEQKLTGRG</sequence>
<accession>K7FP31</accession>
<evidence type="ECO:0000313" key="6">
    <source>
        <dbReference type="Ensembl" id="ENSPSIP00000009791.1"/>
    </source>
</evidence>
<dbReference type="InterPro" id="IPR003598">
    <property type="entry name" value="Ig_sub2"/>
</dbReference>
<feature type="domain" description="Ig-like" evidence="5">
    <location>
        <begin position="144"/>
        <end position="254"/>
    </location>
</feature>
<keyword evidence="7" id="KW-1185">Reference proteome</keyword>
<dbReference type="EMBL" id="AGCU01103517">
    <property type="status" value="NOT_ANNOTATED_CDS"/>
    <property type="molecule type" value="Genomic_DNA"/>
</dbReference>
<evidence type="ECO:0000256" key="3">
    <source>
        <dbReference type="ARBA" id="ARBA00043265"/>
    </source>
</evidence>
<organism evidence="6 7">
    <name type="scientific">Pelodiscus sinensis</name>
    <name type="common">Chinese softshell turtle</name>
    <name type="synonym">Trionyx sinensis</name>
    <dbReference type="NCBI Taxonomy" id="13735"/>
    <lineage>
        <taxon>Eukaryota</taxon>
        <taxon>Metazoa</taxon>
        <taxon>Chordata</taxon>
        <taxon>Craniata</taxon>
        <taxon>Vertebrata</taxon>
        <taxon>Euteleostomi</taxon>
        <taxon>Archelosauria</taxon>
        <taxon>Testudinata</taxon>
        <taxon>Testudines</taxon>
        <taxon>Cryptodira</taxon>
        <taxon>Trionychia</taxon>
        <taxon>Trionychidae</taxon>
        <taxon>Pelodiscus</taxon>
    </lineage>
</organism>
<dbReference type="PROSITE" id="PS50835">
    <property type="entry name" value="IG_LIKE"/>
    <property type="match status" value="2"/>
</dbReference>
<dbReference type="HOGENOM" id="CLU_077975_1_1_1"/>
<dbReference type="InterPro" id="IPR007110">
    <property type="entry name" value="Ig-like_dom"/>
</dbReference>
<dbReference type="Proteomes" id="UP000007267">
    <property type="component" value="Unassembled WGS sequence"/>
</dbReference>
<dbReference type="Gene3D" id="2.60.40.10">
    <property type="entry name" value="Immunoglobulins"/>
    <property type="match status" value="2"/>
</dbReference>
<reference evidence="6" key="4">
    <citation type="submission" date="2025-09" db="UniProtKB">
        <authorList>
            <consortium name="Ensembl"/>
        </authorList>
    </citation>
    <scope>IDENTIFICATION</scope>
</reference>
<dbReference type="EMBL" id="AGCU01103518">
    <property type="status" value="NOT_ANNOTATED_CDS"/>
    <property type="molecule type" value="Genomic_DNA"/>
</dbReference>
<dbReference type="InterPro" id="IPR013106">
    <property type="entry name" value="Ig_V-set"/>
</dbReference>
<reference evidence="7" key="2">
    <citation type="journal article" date="2013" name="Nat. Genet.">
        <title>The draft genomes of soft-shell turtle and green sea turtle yield insights into the development and evolution of the turtle-specific body plan.</title>
        <authorList>
            <person name="Wang Z."/>
            <person name="Pascual-Anaya J."/>
            <person name="Zadissa A."/>
            <person name="Li W."/>
            <person name="Niimura Y."/>
            <person name="Huang Z."/>
            <person name="Li C."/>
            <person name="White S."/>
            <person name="Xiong Z."/>
            <person name="Fang D."/>
            <person name="Wang B."/>
            <person name="Ming Y."/>
            <person name="Chen Y."/>
            <person name="Zheng Y."/>
            <person name="Kuraku S."/>
            <person name="Pignatelli M."/>
            <person name="Herrero J."/>
            <person name="Beal K."/>
            <person name="Nozawa M."/>
            <person name="Li Q."/>
            <person name="Wang J."/>
            <person name="Zhang H."/>
            <person name="Yu L."/>
            <person name="Shigenobu S."/>
            <person name="Wang J."/>
            <person name="Liu J."/>
            <person name="Flicek P."/>
            <person name="Searle S."/>
            <person name="Wang J."/>
            <person name="Kuratani S."/>
            <person name="Yin Y."/>
            <person name="Aken B."/>
            <person name="Zhang G."/>
            <person name="Irie N."/>
        </authorList>
    </citation>
    <scope>NUCLEOTIDE SEQUENCE [LARGE SCALE GENOMIC DNA]</scope>
    <source>
        <strain evidence="7">Daiwa-1</strain>
    </source>
</reference>
<name>K7FP31_PELSI</name>
<dbReference type="InterPro" id="IPR050199">
    <property type="entry name" value="IgHV"/>
</dbReference>
<dbReference type="InterPro" id="IPR036179">
    <property type="entry name" value="Ig-like_dom_sf"/>
</dbReference>
<dbReference type="InterPro" id="IPR013783">
    <property type="entry name" value="Ig-like_fold"/>
</dbReference>
<dbReference type="SUPFAM" id="SSF48726">
    <property type="entry name" value="Immunoglobulin"/>
    <property type="match status" value="2"/>
</dbReference>
<protein>
    <recommendedName>
        <fullName evidence="5">Ig-like domain-containing protein</fullName>
    </recommendedName>
</protein>
<keyword evidence="3" id="KW-1280">Immunoglobulin</keyword>
<dbReference type="Ensembl" id="ENSPSIT00000009839.1">
    <property type="protein sequence ID" value="ENSPSIP00000009791.1"/>
    <property type="gene ID" value="ENSPSIG00000008895.1"/>
</dbReference>
<keyword evidence="1" id="KW-0391">Immunity</keyword>
<dbReference type="SMART" id="SM00409">
    <property type="entry name" value="IG"/>
    <property type="match status" value="2"/>
</dbReference>
<evidence type="ECO:0000313" key="7">
    <source>
        <dbReference type="Proteomes" id="UP000007267"/>
    </source>
</evidence>
<feature type="domain" description="Ig-like" evidence="5">
    <location>
        <begin position="1"/>
        <end position="116"/>
    </location>
</feature>
<dbReference type="GeneTree" id="ENSGT01050000244936"/>
<dbReference type="FunFam" id="2.60.40.10:FF:002198">
    <property type="entry name" value="Immunoglobulin heavy variable 5-2"/>
    <property type="match status" value="1"/>
</dbReference>
<dbReference type="SMART" id="SM00406">
    <property type="entry name" value="IGv"/>
    <property type="match status" value="2"/>
</dbReference>